<dbReference type="EMBL" id="CAMXCT030000901">
    <property type="protein sequence ID" value="CAL4771908.1"/>
    <property type="molecule type" value="Genomic_DNA"/>
</dbReference>
<proteinExistence type="inferred from homology"/>
<dbReference type="AlphaFoldDB" id="A0A9P1C6A9"/>
<evidence type="ECO:0000313" key="5">
    <source>
        <dbReference type="Proteomes" id="UP001152797"/>
    </source>
</evidence>
<dbReference type="PANTHER" id="PTHR12473">
    <property type="entry name" value="UBIQUITIN CARBOXYL-TERMINAL HYDROLASE MINDY-4-RELATED"/>
    <property type="match status" value="1"/>
</dbReference>
<keyword evidence="5" id="KW-1185">Reference proteome</keyword>
<organism evidence="3">
    <name type="scientific">Cladocopium goreaui</name>
    <dbReference type="NCBI Taxonomy" id="2562237"/>
    <lineage>
        <taxon>Eukaryota</taxon>
        <taxon>Sar</taxon>
        <taxon>Alveolata</taxon>
        <taxon>Dinophyceae</taxon>
        <taxon>Suessiales</taxon>
        <taxon>Symbiodiniaceae</taxon>
        <taxon>Cladocopium</taxon>
    </lineage>
</organism>
<comment type="similarity">
    <text evidence="1">Belongs to the MINDY deubiquitinase family. FAM188 subfamily.</text>
</comment>
<dbReference type="GO" id="GO:0006508">
    <property type="term" value="P:proteolysis"/>
    <property type="evidence" value="ECO:0007669"/>
    <property type="project" value="UniProtKB-KW"/>
</dbReference>
<dbReference type="InterPro" id="IPR025257">
    <property type="entry name" value="MINDY-3/4_CD"/>
</dbReference>
<protein>
    <submittedName>
        <fullName evidence="4">Protein FAM188B</fullName>
    </submittedName>
</protein>
<comment type="caution">
    <text evidence="3">The sequence shown here is derived from an EMBL/GenBank/DDBJ whole genome shotgun (WGS) entry which is preliminary data.</text>
</comment>
<dbReference type="GO" id="GO:0004843">
    <property type="term" value="F:cysteine-type deubiquitinase activity"/>
    <property type="evidence" value="ECO:0007669"/>
    <property type="project" value="UniProtKB-EC"/>
</dbReference>
<feature type="domain" description="Deubiquitinating enzyme MINDY-3/4 conserved" evidence="2">
    <location>
        <begin position="30"/>
        <end position="166"/>
    </location>
</feature>
<dbReference type="InterPro" id="IPR039785">
    <property type="entry name" value="MINY3/4"/>
</dbReference>
<dbReference type="EMBL" id="CAMXCT020000901">
    <property type="protein sequence ID" value="CAL1137971.1"/>
    <property type="molecule type" value="Genomic_DNA"/>
</dbReference>
<evidence type="ECO:0000259" key="2">
    <source>
        <dbReference type="Pfam" id="PF13898"/>
    </source>
</evidence>
<dbReference type="GO" id="GO:1990380">
    <property type="term" value="F:K48-linked deubiquitinase activity"/>
    <property type="evidence" value="ECO:0007669"/>
    <property type="project" value="InterPro"/>
</dbReference>
<accession>A0A9P1C6A9</accession>
<dbReference type="Pfam" id="PF13898">
    <property type="entry name" value="MINDY-3_4_CD"/>
    <property type="match status" value="1"/>
</dbReference>
<dbReference type="GO" id="GO:0071108">
    <property type="term" value="P:protein K48-linked deubiquitination"/>
    <property type="evidence" value="ECO:0007669"/>
    <property type="project" value="InterPro"/>
</dbReference>
<gene>
    <name evidence="3" type="ORF">C1SCF055_LOCUS12121</name>
</gene>
<sequence length="367" mass="40989">MAHASTAAAEDSCPLLLGKNKLPRHREADTSEGRVVERIADFQGPGGIIDLVYSAVFTRGIEKVKQECLLEAGELPLVPRNFDCWLCSTELLSLLMRGSALGNVGAHTAEGSPNTTWDGHNTIGLLSKSEKDKGVPIADALKNPLTPVWILHGGDHFTVAWCSAATPAEPGSKFLLHHWNGLPPGGPRLADLEITAIKGAISHGTSPSKFYKPEPGEIEEVVQADPDDKTDFPGQYRKWRYEVMLAFDRPDLQGEQRPVDALPEPKFQQEDPRYQRPGAWRCCLCYDRRFKTMDFSLVPADSPDWCQKCSRSRKECGWSLWIPFAELPPKRQAWCMSQYAKKIEPLLWTKWPEAEILEVSGRELPDC</sequence>
<name>A0A9P1C6A9_9DINO</name>
<evidence type="ECO:0000256" key="1">
    <source>
        <dbReference type="ARBA" id="ARBA00011074"/>
    </source>
</evidence>
<reference evidence="4 5" key="2">
    <citation type="submission" date="2024-05" db="EMBL/GenBank/DDBJ databases">
        <authorList>
            <person name="Chen Y."/>
            <person name="Shah S."/>
            <person name="Dougan E. K."/>
            <person name="Thang M."/>
            <person name="Chan C."/>
        </authorList>
    </citation>
    <scope>NUCLEOTIDE SEQUENCE [LARGE SCALE GENOMIC DNA]</scope>
</reference>
<dbReference type="Proteomes" id="UP001152797">
    <property type="component" value="Unassembled WGS sequence"/>
</dbReference>
<reference evidence="3" key="1">
    <citation type="submission" date="2022-10" db="EMBL/GenBank/DDBJ databases">
        <authorList>
            <person name="Chen Y."/>
            <person name="Dougan E. K."/>
            <person name="Chan C."/>
            <person name="Rhodes N."/>
            <person name="Thang M."/>
        </authorList>
    </citation>
    <scope>NUCLEOTIDE SEQUENCE</scope>
</reference>
<evidence type="ECO:0000313" key="4">
    <source>
        <dbReference type="EMBL" id="CAL4771908.1"/>
    </source>
</evidence>
<dbReference type="EMBL" id="CAMXCT010000901">
    <property type="protein sequence ID" value="CAI3984596.1"/>
    <property type="molecule type" value="Genomic_DNA"/>
</dbReference>
<dbReference type="OrthoDB" id="408044at2759"/>
<dbReference type="PANTHER" id="PTHR12473:SF8">
    <property type="entry name" value="UBIQUITIN CARBOXYL-TERMINAL HYDROLASE MINDY-4-RELATED"/>
    <property type="match status" value="1"/>
</dbReference>
<evidence type="ECO:0000313" key="3">
    <source>
        <dbReference type="EMBL" id="CAI3984596.1"/>
    </source>
</evidence>